<dbReference type="NCBIfam" id="NF003818">
    <property type="entry name" value="PRK05409.1"/>
    <property type="match status" value="1"/>
</dbReference>
<dbReference type="Gene3D" id="3.20.20.150">
    <property type="entry name" value="Divalent-metal-dependent TIM barrel enzymes"/>
    <property type="match status" value="1"/>
</dbReference>
<dbReference type="HAMAP" id="MF_00697">
    <property type="entry name" value="UPF0276"/>
    <property type="match status" value="1"/>
</dbReference>
<dbReference type="SUPFAM" id="SSF51658">
    <property type="entry name" value="Xylose isomerase-like"/>
    <property type="match status" value="1"/>
</dbReference>
<comment type="caution">
    <text evidence="2">The sequence shown here is derived from an EMBL/GenBank/DDBJ whole genome shotgun (WGS) entry which is preliminary data.</text>
</comment>
<organism evidence="2 3">
    <name type="scientific">Spectribacter acetivorans</name>
    <dbReference type="NCBI Taxonomy" id="3075603"/>
    <lineage>
        <taxon>Bacteria</taxon>
        <taxon>Pseudomonadati</taxon>
        <taxon>Pseudomonadota</taxon>
        <taxon>Gammaproteobacteria</taxon>
        <taxon>Salinisphaerales</taxon>
        <taxon>Salinisphaeraceae</taxon>
        <taxon>Spectribacter</taxon>
    </lineage>
</organism>
<dbReference type="PANTHER" id="PTHR42194">
    <property type="entry name" value="UPF0276 PROTEIN HI_1600"/>
    <property type="match status" value="1"/>
</dbReference>
<comment type="similarity">
    <text evidence="1">Belongs to the UPF0276 family.</text>
</comment>
<evidence type="ECO:0000313" key="2">
    <source>
        <dbReference type="EMBL" id="MDT0618367.1"/>
    </source>
</evidence>
<reference evidence="2 3" key="1">
    <citation type="submission" date="2023-09" db="EMBL/GenBank/DDBJ databases">
        <authorList>
            <person name="Rey-Velasco X."/>
        </authorList>
    </citation>
    <scope>NUCLEOTIDE SEQUENCE [LARGE SCALE GENOMIC DNA]</scope>
    <source>
        <strain evidence="2 3">P385</strain>
    </source>
</reference>
<dbReference type="RefSeq" id="WP_311658466.1">
    <property type="nucleotide sequence ID" value="NZ_JAVRHY010000005.1"/>
</dbReference>
<dbReference type="InterPro" id="IPR007801">
    <property type="entry name" value="MbnB/TglH/ChrH"/>
</dbReference>
<accession>A0ABU3B7D1</accession>
<evidence type="ECO:0000256" key="1">
    <source>
        <dbReference type="HAMAP-Rule" id="MF_00697"/>
    </source>
</evidence>
<sequence length="285" mass="31385">MTTTQDYVVHGAGLGLRRALMGPLADQPPAQLDFLEVAPENWIGIGGARAKKFRAFTERYPFVSHGLSLSLGGPAPLDETFLHQVRDFLDTHGVRYYSEHLSYCGDDGTLYDLLPIPFTEEAVDYVSTRIARAQDILGRRIAVENVSCYATPGAQMSEIDFVCAVLERADCELLLDVNNIYVNSVNFGYDPVEFLDAIPGHRIAYCHIAGHHEEGPGLCVDTHGADVIDPVWDLLDKAYARFGVFPTLLERDFNLPPLPELLGEVDHIKAIQARHQPRAAAAIGA</sequence>
<proteinExistence type="inferred from homology"/>
<gene>
    <name evidence="2" type="ORF">RM531_07755</name>
</gene>
<dbReference type="Pfam" id="PF05114">
    <property type="entry name" value="MbnB_TglH_ChrH"/>
    <property type="match status" value="1"/>
</dbReference>
<evidence type="ECO:0000313" key="3">
    <source>
        <dbReference type="Proteomes" id="UP001259982"/>
    </source>
</evidence>
<protein>
    <recommendedName>
        <fullName evidence="1">UPF0276 protein RM531_07755</fullName>
    </recommendedName>
</protein>
<dbReference type="Proteomes" id="UP001259982">
    <property type="component" value="Unassembled WGS sequence"/>
</dbReference>
<dbReference type="EMBL" id="JAVRHY010000005">
    <property type="protein sequence ID" value="MDT0618367.1"/>
    <property type="molecule type" value="Genomic_DNA"/>
</dbReference>
<dbReference type="PANTHER" id="PTHR42194:SF1">
    <property type="entry name" value="UPF0276 PROTEIN HI_1600"/>
    <property type="match status" value="1"/>
</dbReference>
<name>A0ABU3B7D1_9GAMM</name>
<dbReference type="InterPro" id="IPR036237">
    <property type="entry name" value="Xyl_isomerase-like_sf"/>
</dbReference>
<keyword evidence="3" id="KW-1185">Reference proteome</keyword>